<evidence type="ECO:0000256" key="14">
    <source>
        <dbReference type="SAM" id="Coils"/>
    </source>
</evidence>
<comment type="subunit">
    <text evidence="12">F-type ATPases have 2 components, F(1) - the catalytic core - and F(0) - the membrane proton channel. F(1) has five subunits: alpha(3), beta(3), gamma(1), delta(1), epsilon(1). F(0) has three main subunits: a(1), b(2) and c(10-14). The alpha and beta chains form an alternating ring which encloses part of the gamma chain. F(1) is attached to F(0) by a central stalk formed by the gamma and epsilon chains, while a peripheral stalk is formed by the delta and b chains.</text>
</comment>
<evidence type="ECO:0000256" key="5">
    <source>
        <dbReference type="ARBA" id="ARBA00022989"/>
    </source>
</evidence>
<dbReference type="Pfam" id="PF00430">
    <property type="entry name" value="ATP-synt_B"/>
    <property type="match status" value="1"/>
</dbReference>
<evidence type="ECO:0000256" key="9">
    <source>
        <dbReference type="ARBA" id="ARBA00025198"/>
    </source>
</evidence>
<proteinExistence type="inferred from homology"/>
<dbReference type="CDD" id="cd06503">
    <property type="entry name" value="ATP-synt_Fo_b"/>
    <property type="match status" value="1"/>
</dbReference>
<feature type="coiled-coil region" evidence="14">
    <location>
        <begin position="69"/>
        <end position="128"/>
    </location>
</feature>
<dbReference type="GO" id="GO:0012505">
    <property type="term" value="C:endomembrane system"/>
    <property type="evidence" value="ECO:0007669"/>
    <property type="project" value="UniProtKB-SubCell"/>
</dbReference>
<dbReference type="HAMAP" id="MF_01398">
    <property type="entry name" value="ATP_synth_b_bprime"/>
    <property type="match status" value="1"/>
</dbReference>
<accession>A0A151CIM4</accession>
<dbReference type="STRING" id="1630136.AS592_09755"/>
<comment type="subcellular location">
    <subcellularLocation>
        <location evidence="12">Cell membrane</location>
        <topology evidence="12">Single-pass membrane protein</topology>
    </subcellularLocation>
    <subcellularLocation>
        <location evidence="11">Endomembrane system</location>
        <topology evidence="11">Single-pass membrane protein</topology>
    </subcellularLocation>
</comment>
<comment type="caution">
    <text evidence="16">The sequence shown here is derived from an EMBL/GenBank/DDBJ whole genome shotgun (WGS) entry which is preliminary data.</text>
</comment>
<evidence type="ECO:0000256" key="11">
    <source>
        <dbReference type="ARBA" id="ARBA00037847"/>
    </source>
</evidence>
<gene>
    <name evidence="12" type="primary">atpF</name>
    <name evidence="16" type="ORF">AS592_09755</name>
</gene>
<dbReference type="GO" id="GO:0005886">
    <property type="term" value="C:plasma membrane"/>
    <property type="evidence" value="ECO:0007669"/>
    <property type="project" value="UniProtKB-SubCell"/>
</dbReference>
<comment type="similarity">
    <text evidence="12 13">Belongs to the ATPase B chain family.</text>
</comment>
<evidence type="ECO:0000256" key="2">
    <source>
        <dbReference type="ARBA" id="ARBA00022547"/>
    </source>
</evidence>
<keyword evidence="5 12" id="KW-1133">Transmembrane helix</keyword>
<comment type="function">
    <text evidence="10">Component of the F(0) channel, it forms part of the peripheral stalk, linking F(1) to F(0). The b'-subunit is a diverged and duplicated form of b found in plants and photosynthetic bacteria.</text>
</comment>
<evidence type="ECO:0000256" key="1">
    <source>
        <dbReference type="ARBA" id="ARBA00022448"/>
    </source>
</evidence>
<evidence type="ECO:0000256" key="4">
    <source>
        <dbReference type="ARBA" id="ARBA00022781"/>
    </source>
</evidence>
<dbReference type="EMBL" id="LNKT01000001">
    <property type="protein sequence ID" value="KYJ87390.1"/>
    <property type="molecule type" value="Genomic_DNA"/>
</dbReference>
<keyword evidence="1 12" id="KW-0813">Transport</keyword>
<feature type="transmembrane region" description="Helical" evidence="12">
    <location>
        <begin position="39"/>
        <end position="58"/>
    </location>
</feature>
<keyword evidence="6 12" id="KW-0406">Ion transport</keyword>
<feature type="signal peptide" evidence="15">
    <location>
        <begin position="1"/>
        <end position="18"/>
    </location>
</feature>
<comment type="function">
    <text evidence="9 12">F(1)F(0) ATP synthase produces ATP from ADP in the presence of a proton or sodium gradient. F-type ATPases consist of two structural domains, F(1) containing the extramembraneous catalytic core and F(0) containing the membrane proton channel, linked together by a central stalk and a peripheral stalk. During catalysis, ATP synthesis in the catalytic domain of F(1) is coupled via a rotary mechanism of the central stalk subunits to proton translocation.</text>
</comment>
<dbReference type="Proteomes" id="UP000075359">
    <property type="component" value="Unassembled WGS sequence"/>
</dbReference>
<evidence type="ECO:0000256" key="10">
    <source>
        <dbReference type="ARBA" id="ARBA00025614"/>
    </source>
</evidence>
<keyword evidence="12" id="KW-1003">Cell membrane</keyword>
<keyword evidence="2 12" id="KW-0138">CF(0)</keyword>
<keyword evidence="8 12" id="KW-0066">ATP synthesis</keyword>
<dbReference type="InterPro" id="IPR002146">
    <property type="entry name" value="ATP_synth_b/b'su_bac/chlpt"/>
</dbReference>
<evidence type="ECO:0000256" key="3">
    <source>
        <dbReference type="ARBA" id="ARBA00022692"/>
    </source>
</evidence>
<sequence length="182" mass="20433">MKKLALFALLVVPAILLASGHDSGEASRYFAQTGRENDFWPRVVNFTIFASILYYLVANPIKNFFKGRREGIAAQLKEIESKLQAAKDEKKDAQARLDESVHKAAEIIEDAKLEAKILAEKIAEASVNELSVLEKQFEEKITLEERKAAREVIDEILTENITAEDIMLDETKVVDIISKKVA</sequence>
<reference evidence="16 17" key="1">
    <citation type="submission" date="2015-11" db="EMBL/GenBank/DDBJ databases">
        <title>Draft genome of Sulfurovum riftiae 1812E, a member of the Epsilonproteobacteria isolated from the tube of the deep-sea hydrothermal vent tubewom Riftia pachyptila.</title>
        <authorList>
            <person name="Vetriani C."/>
            <person name="Giovannelli D."/>
        </authorList>
    </citation>
    <scope>NUCLEOTIDE SEQUENCE [LARGE SCALE GENOMIC DNA]</scope>
    <source>
        <strain evidence="16 17">1812E</strain>
    </source>
</reference>
<evidence type="ECO:0000313" key="17">
    <source>
        <dbReference type="Proteomes" id="UP000075359"/>
    </source>
</evidence>
<dbReference type="GO" id="GO:0045259">
    <property type="term" value="C:proton-transporting ATP synthase complex"/>
    <property type="evidence" value="ECO:0007669"/>
    <property type="project" value="UniProtKB-KW"/>
</dbReference>
<organism evidence="16 17">
    <name type="scientific">Sulfurovum riftiae</name>
    <dbReference type="NCBI Taxonomy" id="1630136"/>
    <lineage>
        <taxon>Bacteria</taxon>
        <taxon>Pseudomonadati</taxon>
        <taxon>Campylobacterota</taxon>
        <taxon>Epsilonproteobacteria</taxon>
        <taxon>Campylobacterales</taxon>
        <taxon>Sulfurovaceae</taxon>
        <taxon>Sulfurovum</taxon>
    </lineage>
</organism>
<evidence type="ECO:0000256" key="6">
    <source>
        <dbReference type="ARBA" id="ARBA00023065"/>
    </source>
</evidence>
<evidence type="ECO:0000256" key="12">
    <source>
        <dbReference type="HAMAP-Rule" id="MF_01398"/>
    </source>
</evidence>
<evidence type="ECO:0000256" key="7">
    <source>
        <dbReference type="ARBA" id="ARBA00023136"/>
    </source>
</evidence>
<dbReference type="OrthoDB" id="5373033at2"/>
<keyword evidence="15" id="KW-0732">Signal</keyword>
<protein>
    <recommendedName>
        <fullName evidence="12">ATP synthase subunit b</fullName>
    </recommendedName>
    <alternativeName>
        <fullName evidence="12">ATP synthase F(0) sector subunit b</fullName>
    </alternativeName>
    <alternativeName>
        <fullName evidence="12">ATPase subunit I</fullName>
    </alternativeName>
    <alternativeName>
        <fullName evidence="12">F-type ATPase subunit b</fullName>
        <shortName evidence="12">F-ATPase subunit b</shortName>
    </alternativeName>
</protein>
<keyword evidence="7 12" id="KW-0472">Membrane</keyword>
<keyword evidence="3 12" id="KW-0812">Transmembrane</keyword>
<feature type="chain" id="PRO_5007578569" description="ATP synthase subunit b" evidence="15">
    <location>
        <begin position="19"/>
        <end position="182"/>
    </location>
</feature>
<evidence type="ECO:0000256" key="13">
    <source>
        <dbReference type="RuleBase" id="RU003848"/>
    </source>
</evidence>
<keyword evidence="4 12" id="KW-0375">Hydrogen ion transport</keyword>
<name>A0A151CIM4_9BACT</name>
<dbReference type="GO" id="GO:0046933">
    <property type="term" value="F:proton-transporting ATP synthase activity, rotational mechanism"/>
    <property type="evidence" value="ECO:0007669"/>
    <property type="project" value="UniProtKB-UniRule"/>
</dbReference>
<keyword evidence="17" id="KW-1185">Reference proteome</keyword>
<dbReference type="RefSeq" id="WP_067328196.1">
    <property type="nucleotide sequence ID" value="NZ_LNKT01000001.1"/>
</dbReference>
<dbReference type="AlphaFoldDB" id="A0A151CIM4"/>
<evidence type="ECO:0000313" key="16">
    <source>
        <dbReference type="EMBL" id="KYJ87390.1"/>
    </source>
</evidence>
<keyword evidence="14" id="KW-0175">Coiled coil</keyword>
<evidence type="ECO:0000256" key="15">
    <source>
        <dbReference type="SAM" id="SignalP"/>
    </source>
</evidence>
<evidence type="ECO:0000256" key="8">
    <source>
        <dbReference type="ARBA" id="ARBA00023310"/>
    </source>
</evidence>